<sequence>MRLVREIKMAAYRAVVGRLFALSRPVCLVRMMSGEMGSGSGRGGGGGGTIRDAGGAFGKMEHAHEEQYFRQLQQQQLEALREQQKHMIETIEKEIEHHEESIKRNKEQLAKYHKLMQKSDSKGSGSDSD</sequence>
<feature type="region of interest" description="Disordered" evidence="8">
    <location>
        <begin position="35"/>
        <end position="55"/>
    </location>
</feature>
<comment type="similarity">
    <text evidence="2">Belongs to the ATPase inhibitor family.</text>
</comment>
<dbReference type="PANTHER" id="PTHR48417:SF1">
    <property type="entry name" value="ATP SYNTHASE F1 SUBUNIT EPSILON"/>
    <property type="match status" value="1"/>
</dbReference>
<evidence type="ECO:0000256" key="1">
    <source>
        <dbReference type="ARBA" id="ARBA00004173"/>
    </source>
</evidence>
<dbReference type="InterPro" id="IPR007648">
    <property type="entry name" value="ATPase_inhibitor_mt"/>
</dbReference>
<protein>
    <recommendedName>
        <fullName evidence="6">ATP synthase F1 subunit epsilon</fullName>
    </recommendedName>
</protein>
<dbReference type="GeneID" id="116298165"/>
<dbReference type="SUPFAM" id="SSF64602">
    <property type="entry name" value="F1 ATPase inhibitor, IF1, C-terminal domain"/>
    <property type="match status" value="1"/>
</dbReference>
<comment type="subcellular location">
    <subcellularLocation>
        <location evidence="1">Mitochondrion</location>
    </subcellularLocation>
</comment>
<keyword evidence="3" id="KW-0809">Transit peptide</keyword>
<dbReference type="FunFam" id="1.20.5.500:FF:000007">
    <property type="entry name" value="ATPase inhibitor, putative"/>
    <property type="match status" value="1"/>
</dbReference>
<dbReference type="GO" id="GO:0005739">
    <property type="term" value="C:mitochondrion"/>
    <property type="evidence" value="ECO:0007669"/>
    <property type="project" value="UniProtKB-SubCell"/>
</dbReference>
<dbReference type="AlphaFoldDB" id="A0A6P8I3I4"/>
<evidence type="ECO:0000256" key="3">
    <source>
        <dbReference type="ARBA" id="ARBA00022946"/>
    </source>
</evidence>
<dbReference type="RefSeq" id="XP_031562403.1">
    <property type="nucleotide sequence ID" value="XM_031706543.1"/>
</dbReference>
<keyword evidence="9" id="KW-1185">Reference proteome</keyword>
<dbReference type="PANTHER" id="PTHR48417">
    <property type="entry name" value="ATP SYNTHASE F1 SUBUNIT EPSILON"/>
    <property type="match status" value="1"/>
</dbReference>
<name>A0A6P8I3I4_ACTTE</name>
<keyword evidence="5" id="KW-0496">Mitochondrion</keyword>
<evidence type="ECO:0000313" key="10">
    <source>
        <dbReference type="RefSeq" id="XP_031562403.1"/>
    </source>
</evidence>
<evidence type="ECO:0000256" key="5">
    <source>
        <dbReference type="ARBA" id="ARBA00023128"/>
    </source>
</evidence>
<evidence type="ECO:0000256" key="4">
    <source>
        <dbReference type="ARBA" id="ARBA00023054"/>
    </source>
</evidence>
<accession>A0A6P8I3I4</accession>
<feature type="coiled-coil region" evidence="7">
    <location>
        <begin position="74"/>
        <end position="108"/>
    </location>
</feature>
<evidence type="ECO:0000256" key="7">
    <source>
        <dbReference type="SAM" id="Coils"/>
    </source>
</evidence>
<proteinExistence type="inferred from homology"/>
<gene>
    <name evidence="10" type="primary">LOC116298165</name>
</gene>
<dbReference type="GO" id="GO:0042030">
    <property type="term" value="F:ATPase inhibitor activity"/>
    <property type="evidence" value="ECO:0007669"/>
    <property type="project" value="InterPro"/>
</dbReference>
<evidence type="ECO:0000313" key="9">
    <source>
        <dbReference type="Proteomes" id="UP000515163"/>
    </source>
</evidence>
<dbReference type="InParanoid" id="A0A6P8I3I4"/>
<organism evidence="9 10">
    <name type="scientific">Actinia tenebrosa</name>
    <name type="common">Australian red waratah sea anemone</name>
    <dbReference type="NCBI Taxonomy" id="6105"/>
    <lineage>
        <taxon>Eukaryota</taxon>
        <taxon>Metazoa</taxon>
        <taxon>Cnidaria</taxon>
        <taxon>Anthozoa</taxon>
        <taxon>Hexacorallia</taxon>
        <taxon>Actiniaria</taxon>
        <taxon>Actiniidae</taxon>
        <taxon>Actinia</taxon>
    </lineage>
</organism>
<evidence type="ECO:0000256" key="8">
    <source>
        <dbReference type="SAM" id="MobiDB-lite"/>
    </source>
</evidence>
<reference evidence="10" key="1">
    <citation type="submission" date="2025-08" db="UniProtKB">
        <authorList>
            <consortium name="RefSeq"/>
        </authorList>
    </citation>
    <scope>IDENTIFICATION</scope>
    <source>
        <tissue evidence="10">Tentacle</tissue>
    </source>
</reference>
<dbReference type="KEGG" id="aten:116298165"/>
<dbReference type="Pfam" id="PF04568">
    <property type="entry name" value="IATP"/>
    <property type="match status" value="1"/>
</dbReference>
<dbReference type="Proteomes" id="UP000515163">
    <property type="component" value="Unplaced"/>
</dbReference>
<keyword evidence="4 7" id="KW-0175">Coiled coil</keyword>
<evidence type="ECO:0000256" key="6">
    <source>
        <dbReference type="ARBA" id="ARBA00030036"/>
    </source>
</evidence>
<feature type="compositionally biased region" description="Gly residues" evidence="8">
    <location>
        <begin position="36"/>
        <end position="49"/>
    </location>
</feature>
<evidence type="ECO:0000256" key="2">
    <source>
        <dbReference type="ARBA" id="ARBA00010901"/>
    </source>
</evidence>
<dbReference type="Gene3D" id="1.20.5.500">
    <property type="entry name" value="Single helix bin"/>
    <property type="match status" value="1"/>
</dbReference>